<keyword evidence="5" id="KW-0067">ATP-binding</keyword>
<organism evidence="6 7">
    <name type="scientific">Ancylostoma ceylanicum</name>
    <dbReference type="NCBI Taxonomy" id="53326"/>
    <lineage>
        <taxon>Eukaryota</taxon>
        <taxon>Metazoa</taxon>
        <taxon>Ecdysozoa</taxon>
        <taxon>Nematoda</taxon>
        <taxon>Chromadorea</taxon>
        <taxon>Rhabditida</taxon>
        <taxon>Rhabditina</taxon>
        <taxon>Rhabditomorpha</taxon>
        <taxon>Strongyloidea</taxon>
        <taxon>Ancylostomatidae</taxon>
        <taxon>Ancylostomatinae</taxon>
        <taxon>Ancylostoma</taxon>
    </lineage>
</organism>
<dbReference type="InterPro" id="IPR041677">
    <property type="entry name" value="DNA2/NAM7_AAA_11"/>
</dbReference>
<keyword evidence="7" id="KW-1185">Reference proteome</keyword>
<protein>
    <submittedName>
        <fullName evidence="6">Uncharacterized protein</fullName>
    </submittedName>
</protein>
<evidence type="ECO:0000256" key="5">
    <source>
        <dbReference type="ARBA" id="ARBA00022840"/>
    </source>
</evidence>
<dbReference type="GO" id="GO:0005524">
    <property type="term" value="F:ATP binding"/>
    <property type="evidence" value="ECO:0007669"/>
    <property type="project" value="UniProtKB-KW"/>
</dbReference>
<evidence type="ECO:0000256" key="1">
    <source>
        <dbReference type="ARBA" id="ARBA00007913"/>
    </source>
</evidence>
<dbReference type="InterPro" id="IPR027417">
    <property type="entry name" value="P-loop_NTPase"/>
</dbReference>
<dbReference type="GO" id="GO:0016787">
    <property type="term" value="F:hydrolase activity"/>
    <property type="evidence" value="ECO:0007669"/>
    <property type="project" value="UniProtKB-KW"/>
</dbReference>
<evidence type="ECO:0000256" key="3">
    <source>
        <dbReference type="ARBA" id="ARBA00022801"/>
    </source>
</evidence>
<evidence type="ECO:0000313" key="7">
    <source>
        <dbReference type="Proteomes" id="UP000024635"/>
    </source>
</evidence>
<dbReference type="InterPro" id="IPR047187">
    <property type="entry name" value="SF1_C_Upf1"/>
</dbReference>
<dbReference type="PANTHER" id="PTHR43788:SF16">
    <property type="entry name" value="HELICASE WITH ZINC FINGER 2"/>
    <property type="match status" value="1"/>
</dbReference>
<keyword evidence="3" id="KW-0378">Hydrolase</keyword>
<dbReference type="EMBL" id="JARK01001708">
    <property type="protein sequence ID" value="EYB81882.1"/>
    <property type="molecule type" value="Genomic_DNA"/>
</dbReference>
<proteinExistence type="inferred from homology"/>
<dbReference type="Proteomes" id="UP000024635">
    <property type="component" value="Unassembled WGS sequence"/>
</dbReference>
<dbReference type="SUPFAM" id="SSF52540">
    <property type="entry name" value="P-loop containing nucleoside triphosphate hydrolases"/>
    <property type="match status" value="1"/>
</dbReference>
<evidence type="ECO:0000256" key="4">
    <source>
        <dbReference type="ARBA" id="ARBA00022806"/>
    </source>
</evidence>
<dbReference type="Gene3D" id="3.40.50.300">
    <property type="entry name" value="P-loop containing nucleotide triphosphate hydrolases"/>
    <property type="match status" value="2"/>
</dbReference>
<dbReference type="Pfam" id="PF13087">
    <property type="entry name" value="AAA_12"/>
    <property type="match status" value="1"/>
</dbReference>
<evidence type="ECO:0000313" key="6">
    <source>
        <dbReference type="EMBL" id="EYB81882.1"/>
    </source>
</evidence>
<dbReference type="InterPro" id="IPR050534">
    <property type="entry name" value="Coronavir_polyprotein_1ab"/>
</dbReference>
<keyword evidence="2" id="KW-0547">Nucleotide-binding</keyword>
<name>A0A016RUS7_9BILA</name>
<comment type="similarity">
    <text evidence="1">Belongs to the DNA2/NAM7 helicase family.</text>
</comment>
<evidence type="ECO:0000256" key="2">
    <source>
        <dbReference type="ARBA" id="ARBA00022741"/>
    </source>
</evidence>
<sequence length="480" mass="52801">MRADQIHALELGGEEHPVLAIQAAYGTGKTVVGAFLAACLANPGHIIVATATTNTAVAQFADTLLSLSEYRHLNILQFVSDSALVEGAPTTDVDLHVILKGLSANYANQLRAGEESLCESYARGRELIENTIFPPERTLFLTDEEREEYRIAEKEISDATDEVVAIMFCVRRPSVVCMTTASLLNATSRSGIFKAHLLACRVIIGDEASQIPEPAFVAMATRFTHARHIYIGDIHQLELHVRCPRSSKAAIFGAKGLMELLLHTRIPLAPLTTTFRMHPALNDLPNRLFYDSSLVSGADPASRRLLLENCRTPNPGVPFVFVDTVGTSHRSPSGSHFNEGEAQTCRDIVQALTARQIPASSIAVITFYKEQFRLMEQYAEQQGIALHTVDFVQGRETDIVILLTTRTDIEPACGVLGRQTQDECGHHPLPPRHVCPRAHDCAGKLASLEPPPAMDLRTRRDRHYHDALGPLRLMMSMIPP</sequence>
<dbReference type="PROSITE" id="PS51193">
    <property type="entry name" value="HELICASE_ATP_BIND_2"/>
    <property type="match status" value="1"/>
</dbReference>
<dbReference type="InterPro" id="IPR014013">
    <property type="entry name" value="Helic_SF1/SF2_ATP-bd_DinG/Rad3"/>
</dbReference>
<dbReference type="STRING" id="53326.A0A016RUS7"/>
<keyword evidence="4" id="KW-0347">Helicase</keyword>
<dbReference type="GO" id="GO:0043139">
    <property type="term" value="F:5'-3' DNA helicase activity"/>
    <property type="evidence" value="ECO:0007669"/>
    <property type="project" value="TreeGrafter"/>
</dbReference>
<gene>
    <name evidence="6" type="primary">Acey_s0372.g155</name>
    <name evidence="6" type="ORF">Y032_0372g155</name>
</gene>
<dbReference type="CDD" id="cd18808">
    <property type="entry name" value="SF1_C_Upf1"/>
    <property type="match status" value="1"/>
</dbReference>
<accession>A0A016RUS7</accession>
<dbReference type="InterPro" id="IPR041679">
    <property type="entry name" value="DNA2/NAM7-like_C"/>
</dbReference>
<dbReference type="AlphaFoldDB" id="A0A016RUS7"/>
<reference evidence="7" key="1">
    <citation type="journal article" date="2015" name="Nat. Genet.">
        <title>The genome and transcriptome of the zoonotic hookworm Ancylostoma ceylanicum identify infection-specific gene families.</title>
        <authorList>
            <person name="Schwarz E.M."/>
            <person name="Hu Y."/>
            <person name="Antoshechkin I."/>
            <person name="Miller M.M."/>
            <person name="Sternberg P.W."/>
            <person name="Aroian R.V."/>
        </authorList>
    </citation>
    <scope>NUCLEOTIDE SEQUENCE</scope>
    <source>
        <strain evidence="7">HY135</strain>
    </source>
</reference>
<dbReference type="Pfam" id="PF13086">
    <property type="entry name" value="AAA_11"/>
    <property type="match status" value="1"/>
</dbReference>
<dbReference type="OrthoDB" id="5851052at2759"/>
<dbReference type="PANTHER" id="PTHR43788">
    <property type="entry name" value="DNA2/NAM7 HELICASE FAMILY MEMBER"/>
    <property type="match status" value="1"/>
</dbReference>
<comment type="caution">
    <text evidence="6">The sequence shown here is derived from an EMBL/GenBank/DDBJ whole genome shotgun (WGS) entry which is preliminary data.</text>
</comment>